<evidence type="ECO:0000256" key="1">
    <source>
        <dbReference type="SAM" id="MobiDB-lite"/>
    </source>
</evidence>
<dbReference type="EMBL" id="BARU01025556">
    <property type="protein sequence ID" value="GAH67819.1"/>
    <property type="molecule type" value="Genomic_DNA"/>
</dbReference>
<comment type="caution">
    <text evidence="2">The sequence shown here is derived from an EMBL/GenBank/DDBJ whole genome shotgun (WGS) entry which is preliminary data.</text>
</comment>
<protein>
    <submittedName>
        <fullName evidence="2">Uncharacterized protein</fullName>
    </submittedName>
</protein>
<reference evidence="2" key="1">
    <citation type="journal article" date="2014" name="Front. Microbiol.">
        <title>High frequency of phylogenetically diverse reductive dehalogenase-homologous genes in deep subseafloor sedimentary metagenomes.</title>
        <authorList>
            <person name="Kawai M."/>
            <person name="Futagami T."/>
            <person name="Toyoda A."/>
            <person name="Takaki Y."/>
            <person name="Nishi S."/>
            <person name="Hori S."/>
            <person name="Arai W."/>
            <person name="Tsubouchi T."/>
            <person name="Morono Y."/>
            <person name="Uchiyama I."/>
            <person name="Ito T."/>
            <person name="Fujiyama A."/>
            <person name="Inagaki F."/>
            <person name="Takami H."/>
        </authorList>
    </citation>
    <scope>NUCLEOTIDE SEQUENCE</scope>
    <source>
        <strain evidence="2">Expedition CK06-06</strain>
    </source>
</reference>
<proteinExistence type="predicted"/>
<sequence length="127" mass="15464">MNTKKWDLESERNKTKQKIYRDRKNPKEKEEIGKYIYLYNPENLSDFWKMENGFCCGKHSELMLHGFSVSEGSYGFRGNFHVEGQEDNSFSFNELMKAMFFKEYYDYYYYDKQTGKQIWFKQKIDGI</sequence>
<accession>X1INX0</accession>
<feature type="region of interest" description="Disordered" evidence="1">
    <location>
        <begin position="1"/>
        <end position="26"/>
    </location>
</feature>
<name>X1INX0_9ZZZZ</name>
<organism evidence="2">
    <name type="scientific">marine sediment metagenome</name>
    <dbReference type="NCBI Taxonomy" id="412755"/>
    <lineage>
        <taxon>unclassified sequences</taxon>
        <taxon>metagenomes</taxon>
        <taxon>ecological metagenomes</taxon>
    </lineage>
</organism>
<evidence type="ECO:0000313" key="2">
    <source>
        <dbReference type="EMBL" id="GAH67819.1"/>
    </source>
</evidence>
<gene>
    <name evidence="2" type="ORF">S03H2_41158</name>
</gene>
<feature type="non-terminal residue" evidence="2">
    <location>
        <position position="127"/>
    </location>
</feature>
<dbReference type="AlphaFoldDB" id="X1INX0"/>